<dbReference type="NCBIfam" id="NF012211">
    <property type="entry name" value="tand_rpt_95"/>
    <property type="match status" value="3"/>
</dbReference>
<dbReference type="InterPro" id="IPR041690">
    <property type="entry name" value="Cadherin_5"/>
</dbReference>
<keyword evidence="5" id="KW-1185">Reference proteome</keyword>
<dbReference type="PANTHER" id="PTHR39431:SF1">
    <property type="entry name" value="FRPA_C-RELATED PROTEIN"/>
    <property type="match status" value="1"/>
</dbReference>
<reference evidence="4" key="1">
    <citation type="submission" date="2021-12" db="EMBL/GenBank/DDBJ databases">
        <title>Enterovibrio ZSDZ35 sp. nov. and Enterovibrio ZSDZ42 sp. nov., isolated from coastal seawater in Qingdao.</title>
        <authorList>
            <person name="Zhang P."/>
        </authorList>
    </citation>
    <scope>NUCLEOTIDE SEQUENCE</scope>
    <source>
        <strain evidence="4">ZSDZ42</strain>
    </source>
</reference>
<dbReference type="RefSeq" id="WP_274162715.1">
    <property type="nucleotide sequence ID" value="NZ_JAJUBC010000001.1"/>
</dbReference>
<dbReference type="Gene3D" id="2.60.40.1200">
    <property type="match status" value="1"/>
</dbReference>
<feature type="compositionally biased region" description="Polar residues" evidence="2">
    <location>
        <begin position="2307"/>
        <end position="2316"/>
    </location>
</feature>
<feature type="region of interest" description="Disordered" evidence="2">
    <location>
        <begin position="1000"/>
        <end position="1027"/>
    </location>
</feature>
<comment type="caution">
    <text evidence="4">The sequence shown here is derived from an EMBL/GenBank/DDBJ whole genome shotgun (WGS) entry which is preliminary data.</text>
</comment>
<evidence type="ECO:0000313" key="4">
    <source>
        <dbReference type="EMBL" id="MDD1791773.1"/>
    </source>
</evidence>
<feature type="region of interest" description="Disordered" evidence="2">
    <location>
        <begin position="857"/>
        <end position="893"/>
    </location>
</feature>
<evidence type="ECO:0000313" key="5">
    <source>
        <dbReference type="Proteomes" id="UP001149400"/>
    </source>
</evidence>
<dbReference type="Pfam" id="PF17892">
    <property type="entry name" value="Cadherin_5"/>
    <property type="match status" value="1"/>
</dbReference>
<dbReference type="EMBL" id="JAJUBC010000001">
    <property type="protein sequence ID" value="MDD1791773.1"/>
    <property type="molecule type" value="Genomic_DNA"/>
</dbReference>
<evidence type="ECO:0000256" key="1">
    <source>
        <dbReference type="ARBA" id="ARBA00022737"/>
    </source>
</evidence>
<dbReference type="Pfam" id="PF19077">
    <property type="entry name" value="Big_13"/>
    <property type="match status" value="1"/>
</dbReference>
<dbReference type="Proteomes" id="UP001149400">
    <property type="component" value="Unassembled WGS sequence"/>
</dbReference>
<gene>
    <name evidence="4" type="ORF">LRP50_01345</name>
</gene>
<dbReference type="InterPro" id="IPR044016">
    <property type="entry name" value="Big_13"/>
</dbReference>
<dbReference type="Gene3D" id="2.60.40.3440">
    <property type="match status" value="2"/>
</dbReference>
<feature type="domain" description="HYR" evidence="3">
    <location>
        <begin position="804"/>
        <end position="894"/>
    </location>
</feature>
<dbReference type="InterPro" id="IPR022409">
    <property type="entry name" value="PKD/Chitinase_dom"/>
</dbReference>
<feature type="compositionally biased region" description="Polar residues" evidence="2">
    <location>
        <begin position="494"/>
        <end position="510"/>
    </location>
</feature>
<dbReference type="SMART" id="SM00089">
    <property type="entry name" value="PKD"/>
    <property type="match status" value="5"/>
</dbReference>
<dbReference type="PANTHER" id="PTHR39431">
    <property type="entry name" value="FRPA/C-RELATED PROTEIN"/>
    <property type="match status" value="1"/>
</dbReference>
<feature type="region of interest" description="Disordered" evidence="2">
    <location>
        <begin position="2299"/>
        <end position="2318"/>
    </location>
</feature>
<evidence type="ECO:0000259" key="3">
    <source>
        <dbReference type="PROSITE" id="PS50825"/>
    </source>
</evidence>
<organism evidence="4 5">
    <name type="scientific">Enterovibrio gelatinilyticus</name>
    <dbReference type="NCBI Taxonomy" id="2899819"/>
    <lineage>
        <taxon>Bacteria</taxon>
        <taxon>Pseudomonadati</taxon>
        <taxon>Pseudomonadota</taxon>
        <taxon>Gammaproteobacteria</taxon>
        <taxon>Vibrionales</taxon>
        <taxon>Vibrionaceae</taxon>
        <taxon>Enterovibrio</taxon>
    </lineage>
</organism>
<dbReference type="PROSITE" id="PS50825">
    <property type="entry name" value="HYR"/>
    <property type="match status" value="1"/>
</dbReference>
<dbReference type="InterPro" id="IPR022038">
    <property type="entry name" value="Ig-like_bact"/>
</dbReference>
<feature type="region of interest" description="Disordered" evidence="2">
    <location>
        <begin position="900"/>
        <end position="919"/>
    </location>
</feature>
<dbReference type="Pfam" id="PF12245">
    <property type="entry name" value="Big_3_2"/>
    <property type="match status" value="4"/>
</dbReference>
<protein>
    <submittedName>
        <fullName evidence="4">Cadherin-like domain-containing protein</fullName>
    </submittedName>
</protein>
<proteinExistence type="predicted"/>
<feature type="region of interest" description="Disordered" evidence="2">
    <location>
        <begin position="494"/>
        <end position="521"/>
    </location>
</feature>
<evidence type="ECO:0000256" key="2">
    <source>
        <dbReference type="SAM" id="MobiDB-lite"/>
    </source>
</evidence>
<accession>A0ABT5QUU0</accession>
<sequence length="2482" mass="255218">MSEVKLPFGANVLFVSGAASLNQLSTKVEVEVGKHLNKGQILNVESDTIIAFQDDNGRPFIYSNSDIHTLSDVLSSDNSLNVGDQDIAQIIESIISGQDPTQTDENTTASGMTVTSTGTHGFYALSRDANETIASAGYDTKAYDGDETAANTQEQQTSNFFVKPELDVSVDALTKDSTPTITGTTNQPSGSSVQITITDADGNIQTITAIVQASGSFSVDVPQGLTDGQFSITASLVDSQGSRVVASASGIIDTTAPGEGTGSGGTDDLPLIAIPEAIGGVGETEVSDGIEVQVTPPTGTKPGDTITLTVTQPDGDTTSVTATVPNGWISGSSVPIIVSPEALGGGRRRLPDEGDYTITATVTDSAGNTSAPSANADFSIDTTAPGEGTGVGGTDELPLVAIPEASGGVGENEVSDGIEVQVTPPTGTEPGDKITVTVTQPDGDTSAVTATVPNGWTGGTSVSVTVSPEDLGASSGQLPDEGGYTIIATVTDSAGNTSASSTDADFTIDTTAPGEGTGVGGTDELPLVAILESTGGIGEAEVSDGVEVQITPPTGTEPGDTITVTVTQPDGDITSVTATVPNGWTSGTSVSVTVSPEDLGASSGQLPDEGDYTISATVTDSAGNTSASSTDSDFTIDTTAPGEGTGVGGTDELPLVAIPEASGGVGENEVSNGIDVQVTPPTGTKPGDTITVTVTQPDGDMTQVIATVPNGWAGGSSVSVTVSPEDLGATSGQLPDEGDYTITATVTDSAGNTSASSTDSDFTVDTTAPGEGTGVGGTDELPLVAIPEASGGVGENDVSNGIDVQVTPPTGTKPGDTITLTVTQPDGDTTTVTATVPNGWTGGDSVSITVSPEDLGATSGQLPDEGDYTITTTVTDSAGNTSASSSSFDITVDTTSSATPTVTITDDANNDGLVNSQEHGSDDVQLTVSVDHGDFSTGGLVTVVVNNDGVVRTENLKLVSGSLQHEDGSAASDYSYNNGTISWNEVVAAGDSISVNATQTDSAGNVSSSGTDSALATQASNDASSTQEDVALNGNVLTNDLGNSSVTSFLVTGSSTVYTAGQTAVISGMGSFALNANGSYSFTPETDWNGTVPDVTYTTNSGDTATVGITVTAVDDSVDAVDDTYSMNEDDTLVLNLLGNDQAPDDGLEITHINGIALTGSAENIAVSNGTVVIDADGSMSFKPDANYFGSVSFNYQVKDSDGSSDTASVNITVNSVNDGPDAVDDTTILTDAGAYTTGYSGPANDTTRVESNGSNAVEDSAYLTTTKADGSYTVVWRGWNGSYSGDNKVFLQSFNADGSLQGDQVQLGSRQKIESPQVTQLNDDGDLLVTWTGYNNSATLNTHSYAQVVYADPSAHGGATTGPEIDLGTSALRCVTSEHSEDNSMLVWVDNFTLYMQVLDSSGDKVGSAQVVGSVSANSNGYPIVSNPEITVLDNGNYVVSWSQGSTATATNTAMFSSTGSKIGSTQTLNIGGTNGNADQETNIVSTGDDNYAVVGSSGGVVTLTLIDATTNAPIAGSTQTLNLAGTTGNDMPSITNIGTDGEFVVVWRGIESGEWYTYIQHFDANGVKDLPTEKFHAPGGHGPAKVVGVGDDGDYVIVWSSINGSGNYDVHTQKYNADGTKDGSELTFTGQKVNENDLNFDIIPIGDNGAYAISFLGTDSDANGGDYTTYIGHVDENGSKVVTYPDGSSGDFTVATDTVISSGTYTVTYSTGTLYANGTAYPSGSQVPANEWVNVTLVGAVAADYDLVVTAAEAITTDEDTALVINVSDLLLNDTDLEGDTLTVVSVQAPENGTVTLNGDGTITFTPTADYSGPASFTYTVSDGEGGTDTATVNLNVTPDAVDAVNDDYTLNNGGSVALDLISNDTSSDSGLEVTQINGVALTGGAQNIAVDNGSVVIAGDGSMSFVPDSNFYGQIDFDYQVQSDNGDSDTATVTIAGDANKPTLSVVNTNTDNEVGESFWATFTISLSDAVTEPTKVKVSLLLGVGYDVSNEDLGKYEYWTGSTWANFKNGSELTLSAFQTELNVRTQPINDSKAESAETLIVRAEPIASETNIQSGQAEDTVVIVESYDIDTSGLNSGFVHWHIDADGVQHVMGNRWHPNEKVTLNGPDGSEKVVYADSDGFFHESGVDYYTSAGTLSAQGESSGNSKNNIEITPSITPIVLDLDGDGIETSDVTENPVNFDYDGDGQAVNTGWVSGGDGLLVRDINKDGEINDGSELFGSNTELQDGTNAADGYEALAQHDTNADGIIDQNDTIYSELGVWVDTNMDGKTDEGELLSLEEAGVASISLDAQTTDDTQNNNTIGKTSTYTTTDGEERAAADVWFATQQTGEEETNIAGLVEEHSISGLDNSELVWNSDNVDDQPWSDTVTDFTVGESHLDLSDLVTDHEDNLLSEADVDMFEQDGSLVLRVDTDGDHAWNQEIILQDVSLQDIVDENGMIKNGVFGDDNTKELFQKAAATDVVENTPTLLDDPTVDHH</sequence>
<keyword evidence="1" id="KW-0677">Repeat</keyword>
<feature type="compositionally biased region" description="Polar residues" evidence="2">
    <location>
        <begin position="363"/>
        <end position="373"/>
    </location>
</feature>
<dbReference type="InterPro" id="IPR013783">
    <property type="entry name" value="Ig-like_fold"/>
</dbReference>
<dbReference type="Gene3D" id="2.60.40.10">
    <property type="entry name" value="Immunoglobulins"/>
    <property type="match status" value="6"/>
</dbReference>
<feature type="compositionally biased region" description="Polar residues" evidence="2">
    <location>
        <begin position="869"/>
        <end position="881"/>
    </location>
</feature>
<dbReference type="Pfam" id="PF17963">
    <property type="entry name" value="Big_9"/>
    <property type="match status" value="2"/>
</dbReference>
<feature type="compositionally biased region" description="Low complexity" evidence="2">
    <location>
        <begin position="882"/>
        <end position="893"/>
    </location>
</feature>
<dbReference type="InterPro" id="IPR003410">
    <property type="entry name" value="HYR_dom"/>
</dbReference>
<feature type="region of interest" description="Disordered" evidence="2">
    <location>
        <begin position="363"/>
        <end position="395"/>
    </location>
</feature>
<name>A0ABT5QUU0_9GAMM</name>